<comment type="subunit">
    <text evidence="8">Homodimer.</text>
</comment>
<evidence type="ECO:0000313" key="12">
    <source>
        <dbReference type="EMBL" id="MFC2969990.1"/>
    </source>
</evidence>
<dbReference type="InterPro" id="IPR006151">
    <property type="entry name" value="Shikm_DH/Glu-tRNA_Rdtase"/>
</dbReference>
<dbReference type="InterPro" id="IPR022893">
    <property type="entry name" value="Shikimate_DH_fam"/>
</dbReference>
<feature type="binding site" evidence="8">
    <location>
        <begin position="19"/>
        <end position="21"/>
    </location>
    <ligand>
        <name>shikimate</name>
        <dbReference type="ChEBI" id="CHEBI:36208"/>
    </ligand>
</feature>
<dbReference type="Pfam" id="PF08501">
    <property type="entry name" value="Shikimate_dh_N"/>
    <property type="match status" value="1"/>
</dbReference>
<comment type="caution">
    <text evidence="12">The sequence shown here is derived from an EMBL/GenBank/DDBJ whole genome shotgun (WGS) entry which is preliminary data.</text>
</comment>
<evidence type="ECO:0000256" key="4">
    <source>
        <dbReference type="ARBA" id="ARBA00022857"/>
    </source>
</evidence>
<feature type="binding site" evidence="8">
    <location>
        <position position="82"/>
    </location>
    <ligand>
        <name>NADP(+)</name>
        <dbReference type="ChEBI" id="CHEBI:58349"/>
    </ligand>
</feature>
<keyword evidence="4 8" id="KW-0521">NADP</keyword>
<keyword evidence="3 8" id="KW-0028">Amino-acid biosynthesis</keyword>
<reference evidence="13" key="1">
    <citation type="journal article" date="2019" name="Int. J. Syst. Evol. Microbiol.">
        <title>The Global Catalogue of Microorganisms (GCM) 10K type strain sequencing project: providing services to taxonomists for standard genome sequencing and annotation.</title>
        <authorList>
            <consortium name="The Broad Institute Genomics Platform"/>
            <consortium name="The Broad Institute Genome Sequencing Center for Infectious Disease"/>
            <person name="Wu L."/>
            <person name="Ma J."/>
        </authorList>
    </citation>
    <scope>NUCLEOTIDE SEQUENCE [LARGE SCALE GENOMIC DNA]</scope>
    <source>
        <strain evidence="13">KCTC 62192</strain>
    </source>
</reference>
<evidence type="ECO:0000259" key="10">
    <source>
        <dbReference type="Pfam" id="PF08501"/>
    </source>
</evidence>
<gene>
    <name evidence="8" type="primary">aroE</name>
    <name evidence="12" type="ORF">ACFOES_17980</name>
</gene>
<feature type="binding site" evidence="8">
    <location>
        <position position="224"/>
    </location>
    <ligand>
        <name>shikimate</name>
        <dbReference type="ChEBI" id="CHEBI:36208"/>
    </ligand>
</feature>
<evidence type="ECO:0000259" key="9">
    <source>
        <dbReference type="Pfam" id="PF01488"/>
    </source>
</evidence>
<dbReference type="Gene3D" id="3.40.50.720">
    <property type="entry name" value="NAD(P)-binding Rossmann-like Domain"/>
    <property type="match status" value="1"/>
</dbReference>
<evidence type="ECO:0000313" key="13">
    <source>
        <dbReference type="Proteomes" id="UP001595443"/>
    </source>
</evidence>
<feature type="binding site" evidence="8">
    <location>
        <position position="222"/>
    </location>
    <ligand>
        <name>NADP(+)</name>
        <dbReference type="ChEBI" id="CHEBI:58349"/>
    </ligand>
</feature>
<comment type="catalytic activity">
    <reaction evidence="7 8">
        <text>shikimate + NADP(+) = 3-dehydroshikimate + NADPH + H(+)</text>
        <dbReference type="Rhea" id="RHEA:17737"/>
        <dbReference type="ChEBI" id="CHEBI:15378"/>
        <dbReference type="ChEBI" id="CHEBI:16630"/>
        <dbReference type="ChEBI" id="CHEBI:36208"/>
        <dbReference type="ChEBI" id="CHEBI:57783"/>
        <dbReference type="ChEBI" id="CHEBI:58349"/>
        <dbReference type="EC" id="1.1.1.25"/>
    </reaction>
</comment>
<feature type="active site" description="Proton acceptor" evidence="8">
    <location>
        <position position="70"/>
    </location>
</feature>
<feature type="domain" description="Shikimate dehydrogenase substrate binding N-terminal" evidence="10">
    <location>
        <begin position="11"/>
        <end position="93"/>
    </location>
</feature>
<name>A0ABV7ALK1_9RHOB</name>
<keyword evidence="5 8" id="KW-0560">Oxidoreductase</keyword>
<feature type="binding site" evidence="8">
    <location>
        <position position="107"/>
    </location>
    <ligand>
        <name>shikimate</name>
        <dbReference type="ChEBI" id="CHEBI:36208"/>
    </ligand>
</feature>
<dbReference type="EMBL" id="JBHRSK010000016">
    <property type="protein sequence ID" value="MFC2969990.1"/>
    <property type="molecule type" value="Genomic_DNA"/>
</dbReference>
<dbReference type="CDD" id="cd01065">
    <property type="entry name" value="NAD_bind_Shikimate_DH"/>
    <property type="match status" value="1"/>
</dbReference>
<feature type="binding site" evidence="8">
    <location>
        <begin position="157"/>
        <end position="162"/>
    </location>
    <ligand>
        <name>NADP(+)</name>
        <dbReference type="ChEBI" id="CHEBI:58349"/>
    </ligand>
</feature>
<dbReference type="InterPro" id="IPR046346">
    <property type="entry name" value="Aminoacid_DH-like_N_sf"/>
</dbReference>
<dbReference type="PANTHER" id="PTHR21089">
    <property type="entry name" value="SHIKIMATE DEHYDROGENASE"/>
    <property type="match status" value="1"/>
</dbReference>
<dbReference type="InterPro" id="IPR041121">
    <property type="entry name" value="SDH_C"/>
</dbReference>
<feature type="domain" description="SDH C-terminal" evidence="11">
    <location>
        <begin position="245"/>
        <end position="269"/>
    </location>
</feature>
<dbReference type="PANTHER" id="PTHR21089:SF1">
    <property type="entry name" value="BIFUNCTIONAL 3-DEHYDROQUINATE DEHYDRATASE_SHIKIMATE DEHYDROGENASE, CHLOROPLASTIC"/>
    <property type="match status" value="1"/>
</dbReference>
<evidence type="ECO:0000256" key="6">
    <source>
        <dbReference type="ARBA" id="ARBA00023141"/>
    </source>
</evidence>
<dbReference type="SUPFAM" id="SSF51735">
    <property type="entry name" value="NAD(P)-binding Rossmann-fold domains"/>
    <property type="match status" value="1"/>
</dbReference>
<evidence type="ECO:0000256" key="8">
    <source>
        <dbReference type="HAMAP-Rule" id="MF_00222"/>
    </source>
</evidence>
<feature type="binding site" evidence="8">
    <location>
        <position position="91"/>
    </location>
    <ligand>
        <name>shikimate</name>
        <dbReference type="ChEBI" id="CHEBI:36208"/>
    </ligand>
</feature>
<evidence type="ECO:0000256" key="1">
    <source>
        <dbReference type="ARBA" id="ARBA00004871"/>
    </source>
</evidence>
<comment type="pathway">
    <text evidence="1 8">Metabolic intermediate biosynthesis; chorismate biosynthesis; chorismate from D-erythrose 4-phosphate and phosphoenolpyruvate: step 4/7.</text>
</comment>
<proteinExistence type="inferred from homology"/>
<dbReference type="Pfam" id="PF18317">
    <property type="entry name" value="SDH_C"/>
    <property type="match status" value="1"/>
</dbReference>
<feature type="binding site" evidence="8">
    <location>
        <position position="245"/>
    </location>
    <ligand>
        <name>NADP(+)</name>
        <dbReference type="ChEBI" id="CHEBI:58349"/>
    </ligand>
</feature>
<dbReference type="NCBIfam" id="NF001312">
    <property type="entry name" value="PRK00258.1-4"/>
    <property type="match status" value="1"/>
</dbReference>
<feature type="binding site" evidence="8">
    <location>
        <position position="252"/>
    </location>
    <ligand>
        <name>shikimate</name>
        <dbReference type="ChEBI" id="CHEBI:36208"/>
    </ligand>
</feature>
<dbReference type="Gene3D" id="3.40.50.10860">
    <property type="entry name" value="Leucine Dehydrogenase, chain A, domain 1"/>
    <property type="match status" value="1"/>
</dbReference>
<organism evidence="12 13">
    <name type="scientific">Acidimangrovimonas pyrenivorans</name>
    <dbReference type="NCBI Taxonomy" id="2030798"/>
    <lineage>
        <taxon>Bacteria</taxon>
        <taxon>Pseudomonadati</taxon>
        <taxon>Pseudomonadota</taxon>
        <taxon>Alphaproteobacteria</taxon>
        <taxon>Rhodobacterales</taxon>
        <taxon>Paracoccaceae</taxon>
        <taxon>Acidimangrovimonas</taxon>
    </lineage>
</organism>
<feature type="domain" description="Quinate/shikimate 5-dehydrogenase/glutamyl-tRNA reductase" evidence="9">
    <location>
        <begin position="129"/>
        <end position="197"/>
    </location>
</feature>
<comment type="function">
    <text evidence="8">Involved in the biosynthesis of the chorismate, which leads to the biosynthesis of aromatic amino acids. Catalyzes the reversible NADPH linked reduction of 3-dehydroshikimate (DHSA) to yield shikimate (SA).</text>
</comment>
<accession>A0ABV7ALK1</accession>
<dbReference type="SUPFAM" id="SSF53223">
    <property type="entry name" value="Aminoacid dehydrogenase-like, N-terminal domain"/>
    <property type="match status" value="1"/>
</dbReference>
<dbReference type="EC" id="1.1.1.25" evidence="2 8"/>
<protein>
    <recommendedName>
        <fullName evidence="2 8">Shikimate dehydrogenase (NADP(+))</fullName>
        <shortName evidence="8">SDH</shortName>
        <ecNumber evidence="2 8">1.1.1.25</ecNumber>
    </recommendedName>
</protein>
<evidence type="ECO:0000256" key="7">
    <source>
        <dbReference type="ARBA" id="ARBA00049442"/>
    </source>
</evidence>
<evidence type="ECO:0000259" key="11">
    <source>
        <dbReference type="Pfam" id="PF18317"/>
    </source>
</evidence>
<feature type="binding site" evidence="8">
    <location>
        <begin position="133"/>
        <end position="137"/>
    </location>
    <ligand>
        <name>NADP(+)</name>
        <dbReference type="ChEBI" id="CHEBI:58349"/>
    </ligand>
</feature>
<sequence length="278" mass="29458">MSDTRIPLAGVIGSPVAHSRSPALHGYWLKRYGLQGYYIPMDIAQADLAEALQTLPKLGFVGVNVTIPHKESVLQLADTVTDRAALIGAANTLIFRQDGKIHADNTDGSGFVANLRQNAPMWAPASGPAAVLGAGGAARAVIAALIEIGAPEIRVANRTRARAEALRADFGAKVVVHDWVQAAGMLEDCATVVNTTSLGMTGKPQMKLSLDALSPKAVVNDLVYTPLRTHFLDLAEVQGATVVDGLGMLLHQAAPGFERWFGLRPDVDEDTRQAVLKA</sequence>
<evidence type="ECO:0000256" key="5">
    <source>
        <dbReference type="ARBA" id="ARBA00023002"/>
    </source>
</evidence>
<dbReference type="Proteomes" id="UP001595443">
    <property type="component" value="Unassembled WGS sequence"/>
</dbReference>
<dbReference type="RefSeq" id="WP_377834748.1">
    <property type="nucleotide sequence ID" value="NZ_JBHRSK010000016.1"/>
</dbReference>
<dbReference type="HAMAP" id="MF_00222">
    <property type="entry name" value="Shikimate_DH_AroE"/>
    <property type="match status" value="1"/>
</dbReference>
<evidence type="ECO:0000256" key="3">
    <source>
        <dbReference type="ARBA" id="ARBA00022605"/>
    </source>
</evidence>
<feature type="binding site" evidence="8">
    <location>
        <position position="66"/>
    </location>
    <ligand>
        <name>shikimate</name>
        <dbReference type="ChEBI" id="CHEBI:36208"/>
    </ligand>
</feature>
<dbReference type="NCBIfam" id="TIGR00507">
    <property type="entry name" value="aroE"/>
    <property type="match status" value="1"/>
</dbReference>
<dbReference type="Pfam" id="PF01488">
    <property type="entry name" value="Shikimate_DH"/>
    <property type="match status" value="1"/>
</dbReference>
<keyword evidence="6 8" id="KW-0057">Aromatic amino acid biosynthesis</keyword>
<comment type="similarity">
    <text evidence="8">Belongs to the shikimate dehydrogenase family.</text>
</comment>
<keyword evidence="13" id="KW-1185">Reference proteome</keyword>
<dbReference type="InterPro" id="IPR036291">
    <property type="entry name" value="NAD(P)-bd_dom_sf"/>
</dbReference>
<evidence type="ECO:0000256" key="2">
    <source>
        <dbReference type="ARBA" id="ARBA00012962"/>
    </source>
</evidence>
<dbReference type="InterPro" id="IPR011342">
    <property type="entry name" value="Shikimate_DH"/>
</dbReference>
<dbReference type="InterPro" id="IPR013708">
    <property type="entry name" value="Shikimate_DH-bd_N"/>
</dbReference>
<dbReference type="GO" id="GO:0004764">
    <property type="term" value="F:shikimate 3-dehydrogenase (NADP+) activity"/>
    <property type="evidence" value="ECO:0007669"/>
    <property type="project" value="UniProtKB-EC"/>
</dbReference>